<keyword evidence="1" id="KW-1133">Transmembrane helix</keyword>
<keyword evidence="2" id="KW-0732">Signal</keyword>
<gene>
    <name evidence="3" type="ORF">PY01100</name>
</gene>
<name>Q7RQJ6_PLAYO</name>
<dbReference type="NCBIfam" id="TIGR01599">
    <property type="entry name" value="PYST-A"/>
    <property type="match status" value="1"/>
</dbReference>
<keyword evidence="1" id="KW-0812">Transmembrane</keyword>
<dbReference type="InterPro" id="IPR006486">
    <property type="entry name" value="PYST_A"/>
</dbReference>
<proteinExistence type="predicted"/>
<comment type="caution">
    <text evidence="3">The sequence shown here is derived from an EMBL/GenBank/DDBJ whole genome shotgun (WGS) entry which is preliminary data.</text>
</comment>
<dbReference type="AlphaFoldDB" id="Q7RQJ6"/>
<evidence type="ECO:0000313" key="3">
    <source>
        <dbReference type="EMBL" id="EAA20259.1"/>
    </source>
</evidence>
<organism evidence="3 4">
    <name type="scientific">Plasmodium yoelii yoelii</name>
    <dbReference type="NCBI Taxonomy" id="73239"/>
    <lineage>
        <taxon>Eukaryota</taxon>
        <taxon>Sar</taxon>
        <taxon>Alveolata</taxon>
        <taxon>Apicomplexa</taxon>
        <taxon>Aconoidasida</taxon>
        <taxon>Haemosporida</taxon>
        <taxon>Plasmodiidae</taxon>
        <taxon>Plasmodium</taxon>
        <taxon>Plasmodium (Vinckeia)</taxon>
    </lineage>
</organism>
<dbReference type="Proteomes" id="UP000008553">
    <property type="component" value="Unassembled WGS sequence"/>
</dbReference>
<keyword evidence="4" id="KW-1185">Reference proteome</keyword>
<keyword evidence="1" id="KW-0472">Membrane</keyword>
<evidence type="ECO:0000256" key="1">
    <source>
        <dbReference type="SAM" id="Phobius"/>
    </source>
</evidence>
<dbReference type="EMBL" id="AABL01000290">
    <property type="protein sequence ID" value="EAA20259.1"/>
    <property type="molecule type" value="Genomic_DNA"/>
</dbReference>
<feature type="transmembrane region" description="Helical" evidence="1">
    <location>
        <begin position="273"/>
        <end position="292"/>
    </location>
</feature>
<accession>Q7RQJ6</accession>
<dbReference type="InParanoid" id="Q7RQJ6"/>
<feature type="signal peptide" evidence="2">
    <location>
        <begin position="1"/>
        <end position="21"/>
    </location>
</feature>
<sequence>MNKFCIQIVLFLLSISVCVNTKSIVANLDPTKDTESKSTKCYSTNDDSDEIYEKNKHLLCINPEETINAEKLMNDAVSKLEYHATSRYGYIFDGEYRPYNMLFYKKKYRNHTVVEKVEYTINDPNKYNELIKRFWDPDSNNFLYERSDKRKIVRVYSPNLVIIQQRWKKWPWSREKYFYVLAAKFEISENKTIIVMTSANINDHNSKNKKPFENTLIKSANLFKTDIDSEDDIRNGKLKKMCVNIMGCIIEKKNKHVDITYVESIGRHLPKCFFAYYLFMSFNIKMYLYILIL</sequence>
<evidence type="ECO:0000313" key="4">
    <source>
        <dbReference type="Proteomes" id="UP000008553"/>
    </source>
</evidence>
<evidence type="ECO:0000256" key="2">
    <source>
        <dbReference type="SAM" id="SignalP"/>
    </source>
</evidence>
<feature type="chain" id="PRO_5004290760" description="Fam-a protein" evidence="2">
    <location>
        <begin position="22"/>
        <end position="293"/>
    </location>
</feature>
<dbReference type="PaxDb" id="73239-Q7RQJ6"/>
<protein>
    <recommendedName>
        <fullName evidence="5">Fam-a protein</fullName>
    </recommendedName>
</protein>
<reference evidence="3 4" key="1">
    <citation type="journal article" date="2002" name="Nature">
        <title>Genome sequence and comparative analysis of the model rodent malaria parasite Plasmodium yoelii yoelii.</title>
        <authorList>
            <person name="Carlton J.M."/>
            <person name="Angiuoli S.V."/>
            <person name="Suh B.B."/>
            <person name="Kooij T.W."/>
            <person name="Pertea M."/>
            <person name="Silva J.C."/>
            <person name="Ermolaeva M.D."/>
            <person name="Allen J.E."/>
            <person name="Selengut J.D."/>
            <person name="Koo H.L."/>
            <person name="Peterson J.D."/>
            <person name="Pop M."/>
            <person name="Kosack D.S."/>
            <person name="Shumway M.F."/>
            <person name="Bidwell S.L."/>
            <person name="Shallom S.J."/>
            <person name="van Aken S.E."/>
            <person name="Riedmuller S.B."/>
            <person name="Feldblyum T.V."/>
            <person name="Cho J.K."/>
            <person name="Quackenbush J."/>
            <person name="Sedegah M."/>
            <person name="Shoaibi A."/>
            <person name="Cummings L.M."/>
            <person name="Florens L."/>
            <person name="Yates J.R."/>
            <person name="Raine J.D."/>
            <person name="Sinden R.E."/>
            <person name="Harris M.A."/>
            <person name="Cunningham D.A."/>
            <person name="Preiser P.R."/>
            <person name="Bergman L.W."/>
            <person name="Vaidya A.B."/>
            <person name="van Lin L.H."/>
            <person name="Janse C.J."/>
            <person name="Waters A.P."/>
            <person name="Smith H.O."/>
            <person name="White O.R."/>
            <person name="Salzberg S.L."/>
            <person name="Venter J.C."/>
            <person name="Fraser C.M."/>
            <person name="Hoffman S.L."/>
            <person name="Gardner M.J."/>
            <person name="Carucci D.J."/>
        </authorList>
    </citation>
    <scope>NUCLEOTIDE SEQUENCE [LARGE SCALE GENOMIC DNA]</scope>
    <source>
        <strain evidence="3 4">17XNL</strain>
    </source>
</reference>
<evidence type="ECO:0008006" key="5">
    <source>
        <dbReference type="Google" id="ProtNLM"/>
    </source>
</evidence>
<dbReference type="SUPFAM" id="SSF55961">
    <property type="entry name" value="Bet v1-like"/>
    <property type="match status" value="1"/>
</dbReference>